<evidence type="ECO:0000313" key="1">
    <source>
        <dbReference type="EMBL" id="CDG82034.1"/>
    </source>
</evidence>
<protein>
    <submittedName>
        <fullName evidence="1">Uncharacterized protein</fullName>
    </submittedName>
</protein>
<dbReference type="Proteomes" id="UP000027604">
    <property type="component" value="Chromosome I"/>
</dbReference>
<dbReference type="HOGENOM" id="CLU_2329975_0_0_4"/>
<keyword evidence="2" id="KW-1185">Reference proteome</keyword>
<reference evidence="1 2" key="1">
    <citation type="journal article" date="2015" name="Genome Announc.">
        <title>Genome Sequence of Mushroom Soft-Rot Pathogen Janthinobacterium agaricidamnosum.</title>
        <authorList>
            <person name="Graupner K."/>
            <person name="Lackner G."/>
            <person name="Hertweck C."/>
        </authorList>
    </citation>
    <scope>NUCLEOTIDE SEQUENCE [LARGE SCALE GENOMIC DNA]</scope>
    <source>
        <strain evidence="2">NBRC 102515 / DSM 9628</strain>
    </source>
</reference>
<proteinExistence type="predicted"/>
<accession>W0UZN7</accession>
<dbReference type="PATRIC" id="fig|1349767.4.peg.3086"/>
<dbReference type="STRING" id="1349767.GJA_1381"/>
<evidence type="ECO:0000313" key="2">
    <source>
        <dbReference type="Proteomes" id="UP000027604"/>
    </source>
</evidence>
<dbReference type="AlphaFoldDB" id="W0UZN7"/>
<sequence>MHGPLSWRKRIPIKAFGYGRVSREGLSGDTLQLTQSASMRMQLAGKVGRLDVERTGSGDITLTASRKLQARANGSGRITVRGNRPQRSVIGSRVSIIE</sequence>
<dbReference type="KEGG" id="jag:GJA_1381"/>
<name>W0UZN7_9BURK</name>
<organism evidence="1 2">
    <name type="scientific">Janthinobacterium agaricidamnosum NBRC 102515 = DSM 9628</name>
    <dbReference type="NCBI Taxonomy" id="1349767"/>
    <lineage>
        <taxon>Bacteria</taxon>
        <taxon>Pseudomonadati</taxon>
        <taxon>Pseudomonadota</taxon>
        <taxon>Betaproteobacteria</taxon>
        <taxon>Burkholderiales</taxon>
        <taxon>Oxalobacteraceae</taxon>
        <taxon>Janthinobacterium</taxon>
    </lineage>
</organism>
<gene>
    <name evidence="1" type="ORF">GJA_1381</name>
</gene>
<dbReference type="Gene3D" id="2.160.20.120">
    <property type="match status" value="1"/>
</dbReference>
<dbReference type="EMBL" id="HG322949">
    <property type="protein sequence ID" value="CDG82034.1"/>
    <property type="molecule type" value="Genomic_DNA"/>
</dbReference>